<evidence type="ECO:0000259" key="4">
    <source>
        <dbReference type="Pfam" id="PF16967"/>
    </source>
</evidence>
<name>D4ZMB8_SHEVD</name>
<keyword evidence="1 2" id="KW-0732">Signal</keyword>
<evidence type="ECO:0000256" key="1">
    <source>
        <dbReference type="ARBA" id="ARBA00022729"/>
    </source>
</evidence>
<feature type="chain" id="PRO_5003068910" description="Pilus assembly protein E-set like domain-containing protein" evidence="2">
    <location>
        <begin position="33"/>
        <end position="989"/>
    </location>
</feature>
<dbReference type="STRING" id="637905.SVI_2846"/>
<evidence type="ECO:0000313" key="5">
    <source>
        <dbReference type="EMBL" id="BAJ02817.1"/>
    </source>
</evidence>
<dbReference type="HOGENOM" id="CLU_014326_0_0_6"/>
<dbReference type="InterPro" id="IPR031917">
    <property type="entry name" value="Pilus_assem_C"/>
</dbReference>
<keyword evidence="6" id="KW-1185">Reference proteome</keyword>
<dbReference type="eggNOG" id="COG3188">
    <property type="taxonomic scope" value="Bacteria"/>
</dbReference>
<reference evidence="6" key="1">
    <citation type="journal article" date="2010" name="Mol. Biosyst.">
        <title>Complete genome sequence and comparative analysis of Shewanella violacea, a psychrophilic and piezophilic bacterium from deep sea floor sediments.</title>
        <authorList>
            <person name="Aono E."/>
            <person name="Baba T."/>
            <person name="Ara T."/>
            <person name="Nishi T."/>
            <person name="Nakamichi T."/>
            <person name="Inamoto E."/>
            <person name="Toyonaga H."/>
            <person name="Hasegawa M."/>
            <person name="Takai Y."/>
            <person name="Okumura Y."/>
            <person name="Baba M."/>
            <person name="Tomita M."/>
            <person name="Kato C."/>
            <person name="Oshima T."/>
            <person name="Nakasone K."/>
            <person name="Mori H."/>
        </authorList>
    </citation>
    <scope>NUCLEOTIDE SEQUENCE [LARGE SCALE GENOMIC DNA]</scope>
    <source>
        <strain evidence="6">JCM 10179 / CIP 106290 / LMG 19151 / DSS12</strain>
    </source>
</reference>
<evidence type="ECO:0000256" key="2">
    <source>
        <dbReference type="SAM" id="SignalP"/>
    </source>
</evidence>
<dbReference type="Proteomes" id="UP000002350">
    <property type="component" value="Chromosome"/>
</dbReference>
<dbReference type="Pfam" id="PF16967">
    <property type="entry name" value="TcfC"/>
    <property type="match status" value="1"/>
</dbReference>
<sequence length="989" mass="109646">MSYINKSSLMTICLVFPAACGIQMISALYNQAAAAEQSVPAGFNEFFVKKPVKVNLIFNDKHILVSGLGTVETFWLDQAEQKKVTELISSGNINAKLAAEIAKDLIHGVQSSPDCSGRALQCELNPENVDYIYGLDSQFVKVVAAANLYQQTTSGKYISQERGKPALIVTNSLYASKYTDSDFSFNYSNESTLGLGAGYLYANFDVSNNSHDVSDSGFSVLDLSLDELSYNYLFNNNRFRVGYLSDRSDYYWSSTAFLQDDSSLFATAISFGSTSELRKKDEASERRLYFSSPINGRYEILRDNKVIVGDKVKIGQNHIVYSRLPNGIYNVKIKLYGADGVVSDLSMKIYNLTSASEVGTLDYMFTLGKLDDLDLNLNEPYGDTGNYDDSGRFSGDLGLNTERSRSKLVNQFLSQKMDIYHLDPLRGDVFQSKFTGITAPELELENSWFFESDVSTQLTQGLLLGLSFMNTRDDFNAKLAASYQFSDNLDTRALVSFFDDASKYYSFGVSFYGLNLDYSQYNSATELDADALSYSLADYRYGLRSYKNASINYNKSLLGGNFYLTGNKGEQSKVFDSGKLYEYYNVNLGYNYFFDNSMSLDVSLGMESGMPYSDLYSVAVNVTVPLGMNGQANFSGRQYGNDFYSYRTAYTQDNIINKDGITVNGEVGATMDAYDGEYYDAALHSSYDSDSLSAGLDVNTDSNGQTGLYGSLQSTQIFDGDSLYSTRDAQQSYIIVNNHKELESSKNGDELYAVAVLKKDGAGTVGIPLNGTSKVIATPNYHDYSVAVDTDASDYSNGVTSFTSASSRPGQVIELDSQLYQVENYISVFEDLEGQTVADVKCVGEGCVAIEEVIDGVYKFKIKAGYPYKLIANNQRCYLPENRSDGNNLGENFCMPEFVENQYGIEVAEFASGNSFYYVGSFNDTDVIDSYSQKIMDLDTHVMLKKLGKVTHVFVKSDKNLTADLFNMISAFKQYALVDKDTLPYAKAE</sequence>
<proteinExistence type="predicted"/>
<feature type="domain" description="Pilus assembly protein E-set like" evidence="4">
    <location>
        <begin position="284"/>
        <end position="351"/>
    </location>
</feature>
<evidence type="ECO:0008006" key="7">
    <source>
        <dbReference type="Google" id="ProtNLM"/>
    </source>
</evidence>
<accession>D4ZMB8</accession>
<dbReference type="InterPro" id="IPR032636">
    <property type="entry name" value="Pilus_assem_E-set-like_dom"/>
</dbReference>
<evidence type="ECO:0000313" key="6">
    <source>
        <dbReference type="Proteomes" id="UP000002350"/>
    </source>
</evidence>
<dbReference type="KEGG" id="svo:SVI_2846"/>
<dbReference type="Pfam" id="PF15976">
    <property type="entry name" value="CooC_C"/>
    <property type="match status" value="1"/>
</dbReference>
<organism evidence="5 6">
    <name type="scientific">Shewanella violacea (strain JCM 10179 / CIP 106290 / LMG 19151 / DSS12)</name>
    <dbReference type="NCBI Taxonomy" id="637905"/>
    <lineage>
        <taxon>Bacteria</taxon>
        <taxon>Pseudomonadati</taxon>
        <taxon>Pseudomonadota</taxon>
        <taxon>Gammaproteobacteria</taxon>
        <taxon>Alteromonadales</taxon>
        <taxon>Shewanellaceae</taxon>
        <taxon>Shewanella</taxon>
    </lineage>
</organism>
<feature type="domain" description="Pilus assembly protein C-terminal" evidence="3">
    <location>
        <begin position="809"/>
        <end position="895"/>
    </location>
</feature>
<evidence type="ECO:0000259" key="3">
    <source>
        <dbReference type="Pfam" id="PF15976"/>
    </source>
</evidence>
<dbReference type="OrthoDB" id="5869242at2"/>
<feature type="signal peptide" evidence="2">
    <location>
        <begin position="1"/>
        <end position="32"/>
    </location>
</feature>
<dbReference type="EMBL" id="AP011177">
    <property type="protein sequence ID" value="BAJ02817.1"/>
    <property type="molecule type" value="Genomic_DNA"/>
</dbReference>
<protein>
    <recommendedName>
        <fullName evidence="7">Pilus assembly protein E-set like domain-containing protein</fullName>
    </recommendedName>
</protein>
<dbReference type="AlphaFoldDB" id="D4ZMB8"/>
<gene>
    <name evidence="5" type="ordered locus">SVI_2846</name>
</gene>